<comment type="caution">
    <text evidence="4">The sequence shown here is derived from an EMBL/GenBank/DDBJ whole genome shotgun (WGS) entry which is preliminary data.</text>
</comment>
<dbReference type="PANTHER" id="PTHR43135:SF3">
    <property type="entry name" value="ALPHA-D-RIBOSE 1-METHYLPHOSPHONATE 5-TRIPHOSPHATE DIPHOSPHATASE"/>
    <property type="match status" value="1"/>
</dbReference>
<feature type="region of interest" description="Disordered" evidence="1">
    <location>
        <begin position="193"/>
        <end position="218"/>
    </location>
</feature>
<dbReference type="InterPro" id="IPR011059">
    <property type="entry name" value="Metal-dep_hydrolase_composite"/>
</dbReference>
<dbReference type="RefSeq" id="WP_353304339.1">
    <property type="nucleotide sequence ID" value="NZ_BAABWN010000017.1"/>
</dbReference>
<feature type="compositionally biased region" description="Basic and acidic residues" evidence="1">
    <location>
        <begin position="199"/>
        <end position="218"/>
    </location>
</feature>
<evidence type="ECO:0000313" key="5">
    <source>
        <dbReference type="Proteomes" id="UP001465153"/>
    </source>
</evidence>
<proteinExistence type="predicted"/>
<reference evidence="4 5" key="1">
    <citation type="submission" date="2024-04" db="EMBL/GenBank/DDBJ databases">
        <title>Draft genome sequence of Sessilibacter corallicola NBRC 116591.</title>
        <authorList>
            <person name="Miyakawa T."/>
            <person name="Kusuya Y."/>
            <person name="Miura T."/>
        </authorList>
    </citation>
    <scope>NUCLEOTIDE SEQUENCE [LARGE SCALE GENOMIC DNA]</scope>
    <source>
        <strain evidence="4 5">KU-00831-HH</strain>
    </source>
</reference>
<keyword evidence="2" id="KW-0732">Signal</keyword>
<evidence type="ECO:0000256" key="2">
    <source>
        <dbReference type="SAM" id="SignalP"/>
    </source>
</evidence>
<accession>A0ABQ0AE93</accession>
<evidence type="ECO:0000256" key="1">
    <source>
        <dbReference type="SAM" id="MobiDB-lite"/>
    </source>
</evidence>
<dbReference type="InterPro" id="IPR013108">
    <property type="entry name" value="Amidohydro_3"/>
</dbReference>
<dbReference type="Proteomes" id="UP001465153">
    <property type="component" value="Unassembled WGS sequence"/>
</dbReference>
<sequence>MLKQNITAALLSSLILALSNFALAQSTAVTNAKIYTGSTPAVLENATVVFENGKITAINPEKVVADTVIDGTDKIVTPGFIGSINALGLVEVGAVAATRDASSDKASITFDPSYAFNAESTLLPLARTGGITGNIIVPHGMTDDFTGIASYVSTSSNLTATEINPVAVVTYIEPQSKGSRALRIQNIEEKLTQQQEKLNAPKDAKKDQDKGKEETPKSDEKILTKLLNKKLPLLVVTHRPADILQALTLKDKFSLDLIIAGANGAPAVAKQLADADVPVIISPMDNLPKSFDELHAKLGNAATLSSHELTVGLTVAGDSSHNLHQLRFSAGNAVANGLSYEAAIAAVTSNVAKAFALTAKGVIETGKDADLVVWSGDPLEFSSNIEHLWIGGKEQSLETRQDKLRDRYLTESELPPAYTQ</sequence>
<keyword evidence="5" id="KW-1185">Reference proteome</keyword>
<protein>
    <submittedName>
        <fullName evidence="4">Amidohydrolase family protein</fullName>
    </submittedName>
</protein>
<dbReference type="Pfam" id="PF07969">
    <property type="entry name" value="Amidohydro_3"/>
    <property type="match status" value="1"/>
</dbReference>
<dbReference type="InterPro" id="IPR051781">
    <property type="entry name" value="Metallo-dep_Hydrolase"/>
</dbReference>
<feature type="signal peptide" evidence="2">
    <location>
        <begin position="1"/>
        <end position="24"/>
    </location>
</feature>
<feature type="domain" description="Amidohydrolase 3" evidence="3">
    <location>
        <begin position="336"/>
        <end position="393"/>
    </location>
</feature>
<name>A0ABQ0AE93_9GAMM</name>
<feature type="chain" id="PRO_5045865742" evidence="2">
    <location>
        <begin position="25"/>
        <end position="420"/>
    </location>
</feature>
<evidence type="ECO:0000313" key="4">
    <source>
        <dbReference type="EMBL" id="GAA6169971.1"/>
    </source>
</evidence>
<dbReference type="SUPFAM" id="SSF51338">
    <property type="entry name" value="Composite domain of metallo-dependent hydrolases"/>
    <property type="match status" value="1"/>
</dbReference>
<organism evidence="4 5">
    <name type="scientific">Sessilibacter corallicola</name>
    <dbReference type="NCBI Taxonomy" id="2904075"/>
    <lineage>
        <taxon>Bacteria</taxon>
        <taxon>Pseudomonadati</taxon>
        <taxon>Pseudomonadota</taxon>
        <taxon>Gammaproteobacteria</taxon>
        <taxon>Cellvibrionales</taxon>
        <taxon>Cellvibrionaceae</taxon>
        <taxon>Sessilibacter</taxon>
    </lineage>
</organism>
<dbReference type="PANTHER" id="PTHR43135">
    <property type="entry name" value="ALPHA-D-RIBOSE 1-METHYLPHOSPHONATE 5-TRIPHOSPHATE DIPHOSPHATASE"/>
    <property type="match status" value="1"/>
</dbReference>
<dbReference type="Gene3D" id="3.20.20.140">
    <property type="entry name" value="Metal-dependent hydrolases"/>
    <property type="match status" value="2"/>
</dbReference>
<dbReference type="EMBL" id="BAABWN010000017">
    <property type="protein sequence ID" value="GAA6169971.1"/>
    <property type="molecule type" value="Genomic_DNA"/>
</dbReference>
<evidence type="ECO:0000259" key="3">
    <source>
        <dbReference type="Pfam" id="PF07969"/>
    </source>
</evidence>
<gene>
    <name evidence="4" type="ORF">NBRC116591_37830</name>
</gene>